<comment type="caution">
    <text evidence="1">The sequence shown here is derived from an EMBL/GenBank/DDBJ whole genome shotgun (WGS) entry which is preliminary data.</text>
</comment>
<evidence type="ECO:0000313" key="1">
    <source>
        <dbReference type="EMBL" id="KAG0433958.1"/>
    </source>
</evidence>
<organism evidence="1 2">
    <name type="scientific">Ixodes persulcatus</name>
    <name type="common">Taiga tick</name>
    <dbReference type="NCBI Taxonomy" id="34615"/>
    <lineage>
        <taxon>Eukaryota</taxon>
        <taxon>Metazoa</taxon>
        <taxon>Ecdysozoa</taxon>
        <taxon>Arthropoda</taxon>
        <taxon>Chelicerata</taxon>
        <taxon>Arachnida</taxon>
        <taxon>Acari</taxon>
        <taxon>Parasitiformes</taxon>
        <taxon>Ixodida</taxon>
        <taxon>Ixodoidea</taxon>
        <taxon>Ixodidae</taxon>
        <taxon>Ixodinae</taxon>
        <taxon>Ixodes</taxon>
    </lineage>
</organism>
<dbReference type="EMBL" id="JABSTQ010008879">
    <property type="protein sequence ID" value="KAG0433958.1"/>
    <property type="molecule type" value="Genomic_DNA"/>
</dbReference>
<proteinExistence type="predicted"/>
<name>A0AC60QI51_IXOPE</name>
<gene>
    <name evidence="1" type="ORF">HPB47_019449</name>
</gene>
<protein>
    <submittedName>
        <fullName evidence="1">Uncharacterized protein</fullName>
    </submittedName>
</protein>
<evidence type="ECO:0000313" key="2">
    <source>
        <dbReference type="Proteomes" id="UP000805193"/>
    </source>
</evidence>
<keyword evidence="2" id="KW-1185">Reference proteome</keyword>
<sequence length="204" mass="23435">MTSESNRVVRVLQQSHPRFLPYLHGLTYYILELQAWDAHSIQEALLAQLQYRPPPPLEEALEPSSAWQAPGPRRSPTQRQALDGPVCPPSALDSYAFGQWEREKPLDGPNPRLRARPAGSRLRQSESRSRFYPRNANQGANSWSNERQYERQQRQAQASPTHGPYRDNSVRFFVCCSHCHFWRDCADLRGNSTAASGKEYVRRC</sequence>
<reference evidence="1 2" key="1">
    <citation type="journal article" date="2020" name="Cell">
        <title>Large-Scale Comparative Analyses of Tick Genomes Elucidate Their Genetic Diversity and Vector Capacities.</title>
        <authorList>
            <consortium name="Tick Genome and Microbiome Consortium (TIGMIC)"/>
            <person name="Jia N."/>
            <person name="Wang J."/>
            <person name="Shi W."/>
            <person name="Du L."/>
            <person name="Sun Y."/>
            <person name="Zhan W."/>
            <person name="Jiang J.F."/>
            <person name="Wang Q."/>
            <person name="Zhang B."/>
            <person name="Ji P."/>
            <person name="Bell-Sakyi L."/>
            <person name="Cui X.M."/>
            <person name="Yuan T.T."/>
            <person name="Jiang B.G."/>
            <person name="Yang W.F."/>
            <person name="Lam T.T."/>
            <person name="Chang Q.C."/>
            <person name="Ding S.J."/>
            <person name="Wang X.J."/>
            <person name="Zhu J.G."/>
            <person name="Ruan X.D."/>
            <person name="Zhao L."/>
            <person name="Wei J.T."/>
            <person name="Ye R.Z."/>
            <person name="Que T.C."/>
            <person name="Du C.H."/>
            <person name="Zhou Y.H."/>
            <person name="Cheng J.X."/>
            <person name="Dai P.F."/>
            <person name="Guo W.B."/>
            <person name="Han X.H."/>
            <person name="Huang E.J."/>
            <person name="Li L.F."/>
            <person name="Wei W."/>
            <person name="Gao Y.C."/>
            <person name="Liu J.Z."/>
            <person name="Shao H.Z."/>
            <person name="Wang X."/>
            <person name="Wang C.C."/>
            <person name="Yang T.C."/>
            <person name="Huo Q.B."/>
            <person name="Li W."/>
            <person name="Chen H.Y."/>
            <person name="Chen S.E."/>
            <person name="Zhou L.G."/>
            <person name="Ni X.B."/>
            <person name="Tian J.H."/>
            <person name="Sheng Y."/>
            <person name="Liu T."/>
            <person name="Pan Y.S."/>
            <person name="Xia L.Y."/>
            <person name="Li J."/>
            <person name="Zhao F."/>
            <person name="Cao W.C."/>
        </authorList>
    </citation>
    <scope>NUCLEOTIDE SEQUENCE [LARGE SCALE GENOMIC DNA]</scope>
    <source>
        <strain evidence="1">Iper-2018</strain>
    </source>
</reference>
<dbReference type="Proteomes" id="UP000805193">
    <property type="component" value="Unassembled WGS sequence"/>
</dbReference>
<accession>A0AC60QI51</accession>